<evidence type="ECO:0000313" key="5">
    <source>
        <dbReference type="EMBL" id="TSA80347.1"/>
    </source>
</evidence>
<dbReference type="Gene3D" id="1.10.10.10">
    <property type="entry name" value="Winged helix-like DNA-binding domain superfamily/Winged helix DNA-binding domain"/>
    <property type="match status" value="1"/>
</dbReference>
<dbReference type="Pfam" id="PF12840">
    <property type="entry name" value="HTH_20"/>
    <property type="match status" value="1"/>
</dbReference>
<proteinExistence type="predicted"/>
<dbReference type="InterPro" id="IPR051011">
    <property type="entry name" value="Metal_resp_trans_reg"/>
</dbReference>
<dbReference type="InterPro" id="IPR036390">
    <property type="entry name" value="WH_DNA-bd_sf"/>
</dbReference>
<dbReference type="EMBL" id="VKDB01000030">
    <property type="protein sequence ID" value="TSA80347.1"/>
    <property type="molecule type" value="Genomic_DNA"/>
</dbReference>
<organism evidence="5 6">
    <name type="scientific">Deinococcus detaillensis</name>
    <dbReference type="NCBI Taxonomy" id="2592048"/>
    <lineage>
        <taxon>Bacteria</taxon>
        <taxon>Thermotogati</taxon>
        <taxon>Deinococcota</taxon>
        <taxon>Deinococci</taxon>
        <taxon>Deinococcales</taxon>
        <taxon>Deinococcaceae</taxon>
        <taxon>Deinococcus</taxon>
    </lineage>
</organism>
<gene>
    <name evidence="5" type="ORF">FNU79_16605</name>
</gene>
<keyword evidence="1" id="KW-0805">Transcription regulation</keyword>
<dbReference type="AlphaFoldDB" id="A0A553UJG0"/>
<dbReference type="PANTHER" id="PTHR43132">
    <property type="entry name" value="ARSENICAL RESISTANCE OPERON REPRESSOR ARSR-RELATED"/>
    <property type="match status" value="1"/>
</dbReference>
<name>A0A553UJG0_9DEIO</name>
<dbReference type="PROSITE" id="PS50987">
    <property type="entry name" value="HTH_ARSR_2"/>
    <property type="match status" value="1"/>
</dbReference>
<evidence type="ECO:0000313" key="6">
    <source>
        <dbReference type="Proteomes" id="UP000316092"/>
    </source>
</evidence>
<dbReference type="PANTHER" id="PTHR43132:SF2">
    <property type="entry name" value="ARSENICAL RESISTANCE OPERON REPRESSOR ARSR-RELATED"/>
    <property type="match status" value="1"/>
</dbReference>
<dbReference type="InterPro" id="IPR001845">
    <property type="entry name" value="HTH_ArsR_DNA-bd_dom"/>
</dbReference>
<dbReference type="CDD" id="cd00090">
    <property type="entry name" value="HTH_ARSR"/>
    <property type="match status" value="1"/>
</dbReference>
<dbReference type="GO" id="GO:0003677">
    <property type="term" value="F:DNA binding"/>
    <property type="evidence" value="ECO:0007669"/>
    <property type="project" value="UniProtKB-KW"/>
</dbReference>
<keyword evidence="6" id="KW-1185">Reference proteome</keyword>
<keyword evidence="2" id="KW-0238">DNA-binding</keyword>
<keyword evidence="3" id="KW-0804">Transcription</keyword>
<sequence>MKQSIHLYKASLFKSLAHPLRLAILDALRDGEKTVTQLQELTGGEQATISQHLTVLRTHHFITFRKEGTLAYYRNEDPEVYIFLDLGRQLYERQLNRYRKEIDAQVVRR</sequence>
<evidence type="ECO:0000256" key="1">
    <source>
        <dbReference type="ARBA" id="ARBA00023015"/>
    </source>
</evidence>
<dbReference type="RefSeq" id="WP_143721916.1">
    <property type="nucleotide sequence ID" value="NZ_VKDB01000030.1"/>
</dbReference>
<dbReference type="SMART" id="SM00418">
    <property type="entry name" value="HTH_ARSR"/>
    <property type="match status" value="1"/>
</dbReference>
<dbReference type="InterPro" id="IPR011991">
    <property type="entry name" value="ArsR-like_HTH"/>
</dbReference>
<evidence type="ECO:0000256" key="2">
    <source>
        <dbReference type="ARBA" id="ARBA00023125"/>
    </source>
</evidence>
<evidence type="ECO:0000256" key="3">
    <source>
        <dbReference type="ARBA" id="ARBA00023163"/>
    </source>
</evidence>
<dbReference type="InterPro" id="IPR036388">
    <property type="entry name" value="WH-like_DNA-bd_sf"/>
</dbReference>
<comment type="caution">
    <text evidence="5">The sequence shown here is derived from an EMBL/GenBank/DDBJ whole genome shotgun (WGS) entry which is preliminary data.</text>
</comment>
<reference evidence="5 6" key="1">
    <citation type="submission" date="2019-07" db="EMBL/GenBank/DDBJ databases">
        <title>Deinococcus detaillus sp. nov., isolated from humus soil in Antarctica.</title>
        <authorList>
            <person name="Zhang K."/>
        </authorList>
    </citation>
    <scope>NUCLEOTIDE SEQUENCE [LARGE SCALE GENOMIC DNA]</scope>
    <source>
        <strain evidence="5 6">H1</strain>
    </source>
</reference>
<dbReference type="OrthoDB" id="9798835at2"/>
<dbReference type="GO" id="GO:0003700">
    <property type="term" value="F:DNA-binding transcription factor activity"/>
    <property type="evidence" value="ECO:0007669"/>
    <property type="project" value="InterPro"/>
</dbReference>
<dbReference type="SUPFAM" id="SSF46785">
    <property type="entry name" value="Winged helix' DNA-binding domain"/>
    <property type="match status" value="1"/>
</dbReference>
<dbReference type="NCBIfam" id="NF033788">
    <property type="entry name" value="HTH_metalloreg"/>
    <property type="match status" value="1"/>
</dbReference>
<evidence type="ECO:0000259" key="4">
    <source>
        <dbReference type="PROSITE" id="PS50987"/>
    </source>
</evidence>
<dbReference type="PRINTS" id="PR00778">
    <property type="entry name" value="HTHARSR"/>
</dbReference>
<accession>A0A553UJG0</accession>
<dbReference type="Proteomes" id="UP000316092">
    <property type="component" value="Unassembled WGS sequence"/>
</dbReference>
<protein>
    <submittedName>
        <fullName evidence="5">Winged helix-turn-helix transcriptional regulator</fullName>
    </submittedName>
</protein>
<feature type="domain" description="HTH arsR-type" evidence="4">
    <location>
        <begin position="1"/>
        <end position="95"/>
    </location>
</feature>